<keyword evidence="1" id="KW-0255">Endonuclease</keyword>
<dbReference type="InterPro" id="IPR011257">
    <property type="entry name" value="DNA_glycosylase"/>
</dbReference>
<dbReference type="GO" id="GO:0006281">
    <property type="term" value="P:DNA repair"/>
    <property type="evidence" value="ECO:0007669"/>
    <property type="project" value="InterPro"/>
</dbReference>
<reference evidence="1 2" key="1">
    <citation type="submission" date="2016-06" db="EMBL/GenBank/DDBJ databases">
        <authorList>
            <person name="Kjaerup R.B."/>
            <person name="Dalgaard T.S."/>
            <person name="Juul-Madsen H.R."/>
        </authorList>
    </citation>
    <scope>NUCLEOTIDE SEQUENCE [LARGE SCALE GENOMIC DNA]</scope>
    <source>
        <strain evidence="1 2">1127319.6</strain>
    </source>
</reference>
<sequence>MARDRQIVARLLDAAGTTYAEEAGITLRDKPMPLFKLLSLCMLASKPIAAETAVAAARELFRAGLRTPAAVLGADRSQMIRVFGRAGYARYDESSATRMTRIAARVNDEYGGDLRNLRIRARHDVKAAGKALQGFDGIGRTGADIFLREIQDVWTWAQPYFDDRALATAKDLGLPTDARKLSNLAPNRNARLAAALVRASLDDTVRERIET</sequence>
<dbReference type="Gene3D" id="1.10.340.30">
    <property type="entry name" value="Hypothetical protein, domain 2"/>
    <property type="match status" value="1"/>
</dbReference>
<dbReference type="SUPFAM" id="SSF48150">
    <property type="entry name" value="DNA-glycosylase"/>
    <property type="match status" value="1"/>
</dbReference>
<dbReference type="Proteomes" id="UP000093898">
    <property type="component" value="Unassembled WGS sequence"/>
</dbReference>
<evidence type="ECO:0000313" key="2">
    <source>
        <dbReference type="Proteomes" id="UP000093898"/>
    </source>
</evidence>
<keyword evidence="1" id="KW-0378">Hydrolase</keyword>
<dbReference type="AlphaFoldDB" id="A0A1A3GN25"/>
<comment type="caution">
    <text evidence="1">The sequence shown here is derived from an EMBL/GenBank/DDBJ whole genome shotgun (WGS) entry which is preliminary data.</text>
</comment>
<dbReference type="GO" id="GO:0004519">
    <property type="term" value="F:endonuclease activity"/>
    <property type="evidence" value="ECO:0007669"/>
    <property type="project" value="UniProtKB-KW"/>
</dbReference>
<dbReference type="EMBL" id="LZLC01000240">
    <property type="protein sequence ID" value="OBJ36754.1"/>
    <property type="molecule type" value="Genomic_DNA"/>
</dbReference>
<name>A0A1A3GN25_MYCMU</name>
<accession>A0A1A3GN25</accession>
<evidence type="ECO:0000313" key="1">
    <source>
        <dbReference type="EMBL" id="OBJ36754.1"/>
    </source>
</evidence>
<protein>
    <submittedName>
        <fullName evidence="1">Endonuclease</fullName>
    </submittedName>
</protein>
<keyword evidence="1" id="KW-0540">Nuclease</keyword>
<gene>
    <name evidence="1" type="ORF">A5630_06405</name>
</gene>
<organism evidence="1 2">
    <name type="scientific">Mycolicibacterium mucogenicum</name>
    <name type="common">Mycobacterium mucogenicum</name>
    <dbReference type="NCBI Taxonomy" id="56689"/>
    <lineage>
        <taxon>Bacteria</taxon>
        <taxon>Bacillati</taxon>
        <taxon>Actinomycetota</taxon>
        <taxon>Actinomycetes</taxon>
        <taxon>Mycobacteriales</taxon>
        <taxon>Mycobacteriaceae</taxon>
        <taxon>Mycolicibacterium</taxon>
    </lineage>
</organism>
<dbReference type="RefSeq" id="WP_064985745.1">
    <property type="nucleotide sequence ID" value="NZ_LZLC01000240.1"/>
</dbReference>
<dbReference type="OrthoDB" id="3078554at2"/>
<proteinExistence type="predicted"/>
<dbReference type="STRING" id="56689.GCA_001291445_05871"/>